<reference evidence="2" key="2">
    <citation type="submission" date="2022-01" db="EMBL/GenBank/DDBJ databases">
        <authorList>
            <person name="Yamashiro T."/>
            <person name="Shiraishi A."/>
            <person name="Satake H."/>
            <person name="Nakayama K."/>
        </authorList>
    </citation>
    <scope>NUCLEOTIDE SEQUENCE</scope>
</reference>
<dbReference type="InterPro" id="IPR021109">
    <property type="entry name" value="Peptidase_aspartic_dom_sf"/>
</dbReference>
<organism evidence="2 3">
    <name type="scientific">Tanacetum coccineum</name>
    <dbReference type="NCBI Taxonomy" id="301880"/>
    <lineage>
        <taxon>Eukaryota</taxon>
        <taxon>Viridiplantae</taxon>
        <taxon>Streptophyta</taxon>
        <taxon>Embryophyta</taxon>
        <taxon>Tracheophyta</taxon>
        <taxon>Spermatophyta</taxon>
        <taxon>Magnoliopsida</taxon>
        <taxon>eudicotyledons</taxon>
        <taxon>Gunneridae</taxon>
        <taxon>Pentapetalae</taxon>
        <taxon>asterids</taxon>
        <taxon>campanulids</taxon>
        <taxon>Asterales</taxon>
        <taxon>Asteraceae</taxon>
        <taxon>Asteroideae</taxon>
        <taxon>Anthemideae</taxon>
        <taxon>Anthemidinae</taxon>
        <taxon>Tanacetum</taxon>
    </lineage>
</organism>
<dbReference type="EMBL" id="BQNB010013937">
    <property type="protein sequence ID" value="GJT22031.1"/>
    <property type="molecule type" value="Genomic_DNA"/>
</dbReference>
<feature type="domain" description="CCHC-type" evidence="1">
    <location>
        <begin position="145"/>
        <end position="161"/>
    </location>
</feature>
<dbReference type="SUPFAM" id="SSF50630">
    <property type="entry name" value="Acid proteases"/>
    <property type="match status" value="1"/>
</dbReference>
<protein>
    <submittedName>
        <fullName evidence="2">Reverse transcriptase domain-containing protein</fullName>
    </submittedName>
</protein>
<dbReference type="Pfam" id="PF08284">
    <property type="entry name" value="RVP_2"/>
    <property type="match status" value="1"/>
</dbReference>
<feature type="domain" description="CCHC-type" evidence="1">
    <location>
        <begin position="180"/>
        <end position="196"/>
    </location>
</feature>
<keyword evidence="2" id="KW-0695">RNA-directed DNA polymerase</keyword>
<dbReference type="PANTHER" id="PTHR15503">
    <property type="entry name" value="LDOC1 RELATED"/>
    <property type="match status" value="1"/>
</dbReference>
<evidence type="ECO:0000313" key="3">
    <source>
        <dbReference type="Proteomes" id="UP001151760"/>
    </source>
</evidence>
<evidence type="ECO:0000259" key="1">
    <source>
        <dbReference type="SMART" id="SM00343"/>
    </source>
</evidence>
<name>A0ABQ5C4S8_9ASTR</name>
<feature type="non-terminal residue" evidence="2">
    <location>
        <position position="354"/>
    </location>
</feature>
<dbReference type="Gene3D" id="2.40.70.10">
    <property type="entry name" value="Acid Proteases"/>
    <property type="match status" value="1"/>
</dbReference>
<dbReference type="SUPFAM" id="SSF57756">
    <property type="entry name" value="Retrovirus zinc finger-like domains"/>
    <property type="match status" value="1"/>
</dbReference>
<dbReference type="GO" id="GO:0003964">
    <property type="term" value="F:RNA-directed DNA polymerase activity"/>
    <property type="evidence" value="ECO:0007669"/>
    <property type="project" value="UniProtKB-KW"/>
</dbReference>
<dbReference type="InterPro" id="IPR001878">
    <property type="entry name" value="Znf_CCHC"/>
</dbReference>
<dbReference type="PANTHER" id="PTHR15503:SF45">
    <property type="entry name" value="RNA-DIRECTED DNA POLYMERASE HOMOLOG"/>
    <property type="match status" value="1"/>
</dbReference>
<dbReference type="SMART" id="SM00343">
    <property type="entry name" value="ZnF_C2HC"/>
    <property type="match status" value="2"/>
</dbReference>
<dbReference type="Proteomes" id="UP001151760">
    <property type="component" value="Unassembled WGS sequence"/>
</dbReference>
<dbReference type="CDD" id="cd00303">
    <property type="entry name" value="retropepsin_like"/>
    <property type="match status" value="1"/>
</dbReference>
<gene>
    <name evidence="2" type="ORF">Tco_0891968</name>
</gene>
<proteinExistence type="predicted"/>
<keyword evidence="2" id="KW-0808">Transferase</keyword>
<reference evidence="2" key="1">
    <citation type="journal article" date="2022" name="Int. J. Mol. Sci.">
        <title>Draft Genome of Tanacetum Coccineum: Genomic Comparison of Closely Related Tanacetum-Family Plants.</title>
        <authorList>
            <person name="Yamashiro T."/>
            <person name="Shiraishi A."/>
            <person name="Nakayama K."/>
            <person name="Satake H."/>
        </authorList>
    </citation>
    <scope>NUCLEOTIDE SEQUENCE</scope>
</reference>
<keyword evidence="3" id="KW-1185">Reference proteome</keyword>
<accession>A0ABQ5C4S8</accession>
<dbReference type="InterPro" id="IPR036875">
    <property type="entry name" value="Znf_CCHC_sf"/>
</dbReference>
<evidence type="ECO:0000313" key="2">
    <source>
        <dbReference type="EMBL" id="GJT22031.1"/>
    </source>
</evidence>
<dbReference type="Gene3D" id="4.10.60.10">
    <property type="entry name" value="Zinc finger, CCHC-type"/>
    <property type="match status" value="1"/>
</dbReference>
<keyword evidence="2" id="KW-0548">Nucleotidyltransferase</keyword>
<sequence>MTAMIRELVAEGQSKLLQWHAMETLKKDACSLSYAKMATSRKLEIKLWNLKVKESNEVEKYVGGLPDLIQGSMMASKSKIMQDAQLTFAHWRTDGSKDSNQQQPFKGKNVARAYTAGPREKKVYGGSKHLCPKCNYHHDGQCAPKCNNGKRAGHLARDCRSPADAANNQRSPMANQRVVTCFEYGVQGHYKKDCPKLKNSNRGNQAGNDGATTRAYAIGNVGKNLDANVVTGTFLLNNRYSSILFDTYADRSFVSTAFSSLIDLVPTALDHDYDVKLANGKIIGVHTIIRGCTLNFLNHPFNIDLMSVELGSFDVIIGMDWLAKYHVVVICDEKIIRIPFGNEILIVCGDGSNN</sequence>
<dbReference type="InterPro" id="IPR032567">
    <property type="entry name" value="RTL1-rel"/>
</dbReference>
<comment type="caution">
    <text evidence="2">The sequence shown here is derived from an EMBL/GenBank/DDBJ whole genome shotgun (WGS) entry which is preliminary data.</text>
</comment>